<evidence type="ECO:0000313" key="4">
    <source>
        <dbReference type="Proteomes" id="UP000616724"/>
    </source>
</evidence>
<dbReference type="AlphaFoldDB" id="A0A8J3W716"/>
<dbReference type="SUPFAM" id="SSF50475">
    <property type="entry name" value="FMN-binding split barrel"/>
    <property type="match status" value="1"/>
</dbReference>
<name>A0A8J3W716_9ACTN</name>
<gene>
    <name evidence="3" type="ORF">Plo01_45670</name>
</gene>
<comment type="caution">
    <text evidence="3">The sequence shown here is derived from an EMBL/GenBank/DDBJ whole genome shotgun (WGS) entry which is preliminary data.</text>
</comment>
<keyword evidence="1" id="KW-0560">Oxidoreductase</keyword>
<protein>
    <submittedName>
        <fullName evidence="3">Pyridoxamine 5'-phosphate oxidase</fullName>
    </submittedName>
</protein>
<dbReference type="GO" id="GO:0005829">
    <property type="term" value="C:cytosol"/>
    <property type="evidence" value="ECO:0007669"/>
    <property type="project" value="TreeGrafter"/>
</dbReference>
<dbReference type="RefSeq" id="WP_239316851.1">
    <property type="nucleotide sequence ID" value="NZ_BOOH01000037.1"/>
</dbReference>
<dbReference type="InterPro" id="IPR011576">
    <property type="entry name" value="Pyridox_Oxase_N"/>
</dbReference>
<dbReference type="Gene3D" id="2.30.110.10">
    <property type="entry name" value="Electron Transport, Fmn-binding Protein, Chain A"/>
    <property type="match status" value="1"/>
</dbReference>
<dbReference type="InterPro" id="IPR052019">
    <property type="entry name" value="F420H2_bilvrd_red/Heme_oxyg"/>
</dbReference>
<dbReference type="Proteomes" id="UP000616724">
    <property type="component" value="Unassembled WGS sequence"/>
</dbReference>
<keyword evidence="4" id="KW-1185">Reference proteome</keyword>
<feature type="domain" description="Pyridoxamine 5'-phosphate oxidase N-terminal" evidence="2">
    <location>
        <begin position="9"/>
        <end position="138"/>
    </location>
</feature>
<evidence type="ECO:0000313" key="3">
    <source>
        <dbReference type="EMBL" id="GIH78138.1"/>
    </source>
</evidence>
<dbReference type="PANTHER" id="PTHR35176:SF6">
    <property type="entry name" value="HEME OXYGENASE HI_0854-RELATED"/>
    <property type="match status" value="1"/>
</dbReference>
<dbReference type="EMBL" id="BOOH01000037">
    <property type="protein sequence ID" value="GIH78138.1"/>
    <property type="molecule type" value="Genomic_DNA"/>
</dbReference>
<dbReference type="InterPro" id="IPR012349">
    <property type="entry name" value="Split_barrel_FMN-bd"/>
</dbReference>
<proteinExistence type="predicted"/>
<evidence type="ECO:0000256" key="1">
    <source>
        <dbReference type="ARBA" id="ARBA00023002"/>
    </source>
</evidence>
<reference evidence="3 4" key="1">
    <citation type="submission" date="2021-01" db="EMBL/GenBank/DDBJ databases">
        <title>Whole genome shotgun sequence of Planobispora longispora NBRC 13918.</title>
        <authorList>
            <person name="Komaki H."/>
            <person name="Tamura T."/>
        </authorList>
    </citation>
    <scope>NUCLEOTIDE SEQUENCE [LARGE SCALE GENOMIC DNA]</scope>
    <source>
        <strain evidence="3 4">NBRC 13918</strain>
    </source>
</reference>
<dbReference type="GO" id="GO:0070967">
    <property type="term" value="F:coenzyme F420 binding"/>
    <property type="evidence" value="ECO:0007669"/>
    <property type="project" value="TreeGrafter"/>
</dbReference>
<evidence type="ECO:0000259" key="2">
    <source>
        <dbReference type="Pfam" id="PF01243"/>
    </source>
</evidence>
<dbReference type="Pfam" id="PF01243">
    <property type="entry name" value="PNPOx_N"/>
    <property type="match status" value="1"/>
</dbReference>
<dbReference type="PANTHER" id="PTHR35176">
    <property type="entry name" value="HEME OXYGENASE HI_0854-RELATED"/>
    <property type="match status" value="1"/>
</dbReference>
<accession>A0A8J3W716</accession>
<dbReference type="GO" id="GO:0016627">
    <property type="term" value="F:oxidoreductase activity, acting on the CH-CH group of donors"/>
    <property type="evidence" value="ECO:0007669"/>
    <property type="project" value="TreeGrafter"/>
</dbReference>
<sequence length="144" mass="16092">MTLVMSVAEREAFLAGVHVGVLSVADEAGRAPLAVPVWYLYEPGGDIAFITARDSRKLELVRKAGRVSLVAQDEGLPYRYVSVEGPVVAVQDPAPPEEGRTMAERYLGPELAVRYLKATKDERGTMVLVRVRPERWYTRDYTER</sequence>
<organism evidence="3 4">
    <name type="scientific">Planobispora longispora</name>
    <dbReference type="NCBI Taxonomy" id="28887"/>
    <lineage>
        <taxon>Bacteria</taxon>
        <taxon>Bacillati</taxon>
        <taxon>Actinomycetota</taxon>
        <taxon>Actinomycetes</taxon>
        <taxon>Streptosporangiales</taxon>
        <taxon>Streptosporangiaceae</taxon>
        <taxon>Planobispora</taxon>
    </lineage>
</organism>